<dbReference type="Gene3D" id="1.10.10.10">
    <property type="entry name" value="Winged helix-like DNA-binding domain superfamily/Winged helix DNA-binding domain"/>
    <property type="match status" value="1"/>
</dbReference>
<dbReference type="GO" id="GO:0003700">
    <property type="term" value="F:DNA-binding transcription factor activity"/>
    <property type="evidence" value="ECO:0007669"/>
    <property type="project" value="InterPro"/>
</dbReference>
<dbReference type="PROSITE" id="PS50995">
    <property type="entry name" value="HTH_MARR_2"/>
    <property type="match status" value="1"/>
</dbReference>
<dbReference type="GO" id="GO:0003677">
    <property type="term" value="F:DNA binding"/>
    <property type="evidence" value="ECO:0007669"/>
    <property type="project" value="UniProtKB-KW"/>
</dbReference>
<dbReference type="SUPFAM" id="SSF46785">
    <property type="entry name" value="Winged helix' DNA-binding domain"/>
    <property type="match status" value="1"/>
</dbReference>
<evidence type="ECO:0000259" key="2">
    <source>
        <dbReference type="PROSITE" id="PS50995"/>
    </source>
</evidence>
<dbReference type="InterPro" id="IPR039422">
    <property type="entry name" value="MarR/SlyA-like"/>
</dbReference>
<dbReference type="InterPro" id="IPR036388">
    <property type="entry name" value="WH-like_DNA-bd_sf"/>
</dbReference>
<dbReference type="Pfam" id="PF01047">
    <property type="entry name" value="MarR"/>
    <property type="match status" value="1"/>
</dbReference>
<dbReference type="RefSeq" id="WP_185133625.1">
    <property type="nucleotide sequence ID" value="NZ_JACJVO010000065.1"/>
</dbReference>
<sequence length="143" mass="15767">MHPEVLAALINEILVKSTILGSEKSFVQGLTPKQLHIVMEIGTRTFRHGDLAVRLGVEPSTLTRTLNPLVQGGLADRSLNPDNRREVLIRLTEAGLSVLETANGKMEQIASAILGQVPKEQLAEVERSVRTLLDILRNNRFDP</sequence>
<dbReference type="EMBL" id="JACJVO010000065">
    <property type="protein sequence ID" value="MBB6735979.1"/>
    <property type="molecule type" value="Genomic_DNA"/>
</dbReference>
<dbReference type="PANTHER" id="PTHR33164">
    <property type="entry name" value="TRANSCRIPTIONAL REGULATOR, MARR FAMILY"/>
    <property type="match status" value="1"/>
</dbReference>
<keyword evidence="1" id="KW-0238">DNA-binding</keyword>
<evidence type="ECO:0000313" key="3">
    <source>
        <dbReference type="EMBL" id="MBB6735979.1"/>
    </source>
</evidence>
<proteinExistence type="predicted"/>
<dbReference type="InterPro" id="IPR036390">
    <property type="entry name" value="WH_DNA-bd_sf"/>
</dbReference>
<dbReference type="InterPro" id="IPR000835">
    <property type="entry name" value="HTH_MarR-typ"/>
</dbReference>
<name>A0A7X0STR1_9BACL</name>
<protein>
    <submittedName>
        <fullName evidence="3">MarR family transcriptional regulator</fullName>
    </submittedName>
</protein>
<dbReference type="GO" id="GO:0006950">
    <property type="term" value="P:response to stress"/>
    <property type="evidence" value="ECO:0007669"/>
    <property type="project" value="TreeGrafter"/>
</dbReference>
<feature type="domain" description="HTH marR-type" evidence="2">
    <location>
        <begin position="1"/>
        <end position="137"/>
    </location>
</feature>
<gene>
    <name evidence="3" type="ORF">H7C18_34245</name>
</gene>
<evidence type="ECO:0000256" key="1">
    <source>
        <dbReference type="ARBA" id="ARBA00023125"/>
    </source>
</evidence>
<reference evidence="3 4" key="1">
    <citation type="submission" date="2020-08" db="EMBL/GenBank/DDBJ databases">
        <title>Cohnella phylogeny.</title>
        <authorList>
            <person name="Dunlap C."/>
        </authorList>
    </citation>
    <scope>NUCLEOTIDE SEQUENCE [LARGE SCALE GENOMIC DNA]</scope>
    <source>
        <strain evidence="3 4">CBP 2801</strain>
    </source>
</reference>
<dbReference type="SMART" id="SM00347">
    <property type="entry name" value="HTH_MARR"/>
    <property type="match status" value="1"/>
</dbReference>
<evidence type="ECO:0000313" key="4">
    <source>
        <dbReference type="Proteomes" id="UP000564644"/>
    </source>
</evidence>
<dbReference type="AlphaFoldDB" id="A0A7X0STR1"/>
<dbReference type="Proteomes" id="UP000564644">
    <property type="component" value="Unassembled WGS sequence"/>
</dbReference>
<keyword evidence="4" id="KW-1185">Reference proteome</keyword>
<accession>A0A7X0STR1</accession>
<organism evidence="3 4">
    <name type="scientific">Cohnella zeiphila</name>
    <dbReference type="NCBI Taxonomy" id="2761120"/>
    <lineage>
        <taxon>Bacteria</taxon>
        <taxon>Bacillati</taxon>
        <taxon>Bacillota</taxon>
        <taxon>Bacilli</taxon>
        <taxon>Bacillales</taxon>
        <taxon>Paenibacillaceae</taxon>
        <taxon>Cohnella</taxon>
    </lineage>
</organism>
<comment type="caution">
    <text evidence="3">The sequence shown here is derived from an EMBL/GenBank/DDBJ whole genome shotgun (WGS) entry which is preliminary data.</text>
</comment>
<dbReference type="PANTHER" id="PTHR33164:SF43">
    <property type="entry name" value="HTH-TYPE TRANSCRIPTIONAL REPRESSOR YETL"/>
    <property type="match status" value="1"/>
</dbReference>